<evidence type="ECO:0000313" key="2">
    <source>
        <dbReference type="EMBL" id="CAL7935882.1"/>
    </source>
</evidence>
<accession>A0ABP1N5Y9</accession>
<gene>
    <name evidence="2" type="ORF">XYLVIOL_LOCUS1875</name>
</gene>
<organism evidence="2 3">
    <name type="scientific">Xylocopa violacea</name>
    <name type="common">Violet carpenter bee</name>
    <name type="synonym">Apis violacea</name>
    <dbReference type="NCBI Taxonomy" id="135666"/>
    <lineage>
        <taxon>Eukaryota</taxon>
        <taxon>Metazoa</taxon>
        <taxon>Ecdysozoa</taxon>
        <taxon>Arthropoda</taxon>
        <taxon>Hexapoda</taxon>
        <taxon>Insecta</taxon>
        <taxon>Pterygota</taxon>
        <taxon>Neoptera</taxon>
        <taxon>Endopterygota</taxon>
        <taxon>Hymenoptera</taxon>
        <taxon>Apocrita</taxon>
        <taxon>Aculeata</taxon>
        <taxon>Apoidea</taxon>
        <taxon>Anthophila</taxon>
        <taxon>Apidae</taxon>
        <taxon>Xylocopa</taxon>
        <taxon>Xylocopa</taxon>
    </lineage>
</organism>
<dbReference type="Proteomes" id="UP001642520">
    <property type="component" value="Unassembled WGS sequence"/>
</dbReference>
<dbReference type="EMBL" id="CAXAJV020001286">
    <property type="protein sequence ID" value="CAL7935882.1"/>
    <property type="molecule type" value="Genomic_DNA"/>
</dbReference>
<proteinExistence type="predicted"/>
<sequence length="140" mass="15916">MLVSQVYVIHKYECSFVLMYFNFIEKDIQRFNMSIAMHPPDQRVRIEFSSRVSSRRSPVIPGHGDVASKVGLNTGGASHRTLPDRRGGREANQVGEQNTWTTSCQGVSTSVFRKDRFTSVARVHVYPLENKRRKTSVAVE</sequence>
<name>A0ABP1N5Y9_XYLVO</name>
<evidence type="ECO:0000313" key="3">
    <source>
        <dbReference type="Proteomes" id="UP001642520"/>
    </source>
</evidence>
<feature type="region of interest" description="Disordered" evidence="1">
    <location>
        <begin position="55"/>
        <end position="96"/>
    </location>
</feature>
<reference evidence="2 3" key="1">
    <citation type="submission" date="2024-08" db="EMBL/GenBank/DDBJ databases">
        <authorList>
            <person name="Will J Nash"/>
            <person name="Angela Man"/>
            <person name="Seanna McTaggart"/>
            <person name="Kendall Baker"/>
            <person name="Tom Barker"/>
            <person name="Leah Catchpole"/>
            <person name="Alex Durrant"/>
            <person name="Karim Gharbi"/>
            <person name="Naomi Irish"/>
            <person name="Gemy Kaithakottil"/>
            <person name="Debby Ku"/>
            <person name="Aaliyah Providence"/>
            <person name="Felix Shaw"/>
            <person name="David Swarbreck"/>
            <person name="Chris Watkins"/>
            <person name="Ann M. McCartney"/>
            <person name="Giulio Formenti"/>
            <person name="Alice Mouton"/>
            <person name="Noel Vella"/>
            <person name="Bjorn M von Reumont"/>
            <person name="Adriana Vella"/>
            <person name="Wilfried Haerty"/>
        </authorList>
    </citation>
    <scope>NUCLEOTIDE SEQUENCE [LARGE SCALE GENOMIC DNA]</scope>
</reference>
<comment type="caution">
    <text evidence="2">The sequence shown here is derived from an EMBL/GenBank/DDBJ whole genome shotgun (WGS) entry which is preliminary data.</text>
</comment>
<protein>
    <submittedName>
        <fullName evidence="2">Uncharacterized protein</fullName>
    </submittedName>
</protein>
<keyword evidence="3" id="KW-1185">Reference proteome</keyword>
<evidence type="ECO:0000256" key="1">
    <source>
        <dbReference type="SAM" id="MobiDB-lite"/>
    </source>
</evidence>